<name>A0A0H5R919_9EUKA</name>
<organism evidence="3">
    <name type="scientific">Spongospora subterranea</name>
    <dbReference type="NCBI Taxonomy" id="70186"/>
    <lineage>
        <taxon>Eukaryota</taxon>
        <taxon>Sar</taxon>
        <taxon>Rhizaria</taxon>
        <taxon>Endomyxa</taxon>
        <taxon>Phytomyxea</taxon>
        <taxon>Plasmodiophorida</taxon>
        <taxon>Plasmodiophoridae</taxon>
        <taxon>Spongospora</taxon>
    </lineage>
</organism>
<dbReference type="AlphaFoldDB" id="A0A0H5R919"/>
<reference evidence="3" key="1">
    <citation type="submission" date="2015-04" db="EMBL/GenBank/DDBJ databases">
        <title>The genome sequence of the plant pathogenic Rhizarian Plasmodiophora brassicae reveals insights in its biotrophic life cycle and the origin of chitin synthesis.</title>
        <authorList>
            <person name="Schwelm A."/>
            <person name="Fogelqvist J."/>
            <person name="Knaust A."/>
            <person name="Julke S."/>
            <person name="Lilja T."/>
            <person name="Dhandapani V."/>
            <person name="Bonilla-Rosso G."/>
            <person name="Karlsson M."/>
            <person name="Shevchenko A."/>
            <person name="Choi S.R."/>
            <person name="Kim H.G."/>
            <person name="Park J.Y."/>
            <person name="Lim Y.P."/>
            <person name="Ludwig-Muller J."/>
            <person name="Dixelius C."/>
        </authorList>
    </citation>
    <scope>NUCLEOTIDE SEQUENCE</scope>
    <source>
        <tissue evidence="3">Potato root galls</tissue>
    </source>
</reference>
<protein>
    <submittedName>
        <fullName evidence="3">Uncharacterized protein</fullName>
    </submittedName>
</protein>
<feature type="coiled-coil region" evidence="1">
    <location>
        <begin position="131"/>
        <end position="229"/>
    </location>
</feature>
<feature type="region of interest" description="Disordered" evidence="2">
    <location>
        <begin position="237"/>
        <end position="261"/>
    </location>
</feature>
<accession>A0A0H5R919</accession>
<keyword evidence="1" id="KW-0175">Coiled coil</keyword>
<feature type="compositionally biased region" description="Basic and acidic residues" evidence="2">
    <location>
        <begin position="237"/>
        <end position="253"/>
    </location>
</feature>
<evidence type="ECO:0000256" key="2">
    <source>
        <dbReference type="SAM" id="MobiDB-lite"/>
    </source>
</evidence>
<evidence type="ECO:0000313" key="3">
    <source>
        <dbReference type="EMBL" id="CRZ10202.1"/>
    </source>
</evidence>
<evidence type="ECO:0000256" key="1">
    <source>
        <dbReference type="SAM" id="Coils"/>
    </source>
</evidence>
<proteinExistence type="predicted"/>
<sequence>MSSSIAASSIQSEPEPPPSLFNIIPGGSIILQLPGSSLLLRGENLVRGVVASGLRYVFGSPIATDPEQLIEVTDTKYNDLHSAVQELVEMFDEEPRPEKDPADATGVDILRATKLRVRKLETDLVIECQARLRAESRIAELESIHARLNSQISERMLCEDELRKSSSVDRELGNAERELEEASQQHQVLRSKSVAGIDISDPKSVEEALLRLQREVDEERHHRNRAEVKLTVMKDRQSGMLEEQSHREYDKAHQRSIFMQE</sequence>
<dbReference type="EMBL" id="HACM01009760">
    <property type="protein sequence ID" value="CRZ10202.1"/>
    <property type="molecule type" value="Transcribed_RNA"/>
</dbReference>